<evidence type="ECO:0000256" key="1">
    <source>
        <dbReference type="ARBA" id="ARBA00000085"/>
    </source>
</evidence>
<keyword evidence="12" id="KW-1185">Reference proteome</keyword>
<evidence type="ECO:0000313" key="11">
    <source>
        <dbReference type="EMBL" id="TCK62379.1"/>
    </source>
</evidence>
<dbReference type="InterPro" id="IPR003594">
    <property type="entry name" value="HATPase_dom"/>
</dbReference>
<evidence type="ECO:0000256" key="8">
    <source>
        <dbReference type="ARBA" id="ARBA00023012"/>
    </source>
</evidence>
<evidence type="ECO:0000256" key="5">
    <source>
        <dbReference type="ARBA" id="ARBA00022741"/>
    </source>
</evidence>
<protein>
    <recommendedName>
        <fullName evidence="2">histidine kinase</fullName>
        <ecNumber evidence="2">2.7.13.3</ecNumber>
    </recommendedName>
</protein>
<dbReference type="Pfam" id="PF02518">
    <property type="entry name" value="HATPase_c"/>
    <property type="match status" value="1"/>
</dbReference>
<dbReference type="PRINTS" id="PR00344">
    <property type="entry name" value="BCTRLSENSOR"/>
</dbReference>
<evidence type="ECO:0000313" key="12">
    <source>
        <dbReference type="Proteomes" id="UP000294614"/>
    </source>
</evidence>
<sequence>MADITQLIVMLRSGPENPDDFTAFAEKIISESNSEDCIKAVCTVSDTMLELRRSKERIRTLEEALKDAESKSCEHLLSSRSLMMRQEKLAAIGQLAAGIAHELNNPIGYISGNFEALRGYSISIWKFLNDLESIASDDFRETAAQLKAGYKIDYIMEDSEAIFLECSEGFRRISGIVNNLLSFARQDVGSFRPGNLNNSIRTTAAIAHSQSKFIAKIKLELEDIPDFVFCAGEINQVLLNLILNSVQSIKSQNRSEEGTITIQTRIEGDFVLCTVEDDGPGIPPSLMSRIFDPFFTTKPVGEGTGLGLNISYDIIVNRHKGTIDAESRPGRTVFSFRLPFDPGAVHG</sequence>
<keyword evidence="4" id="KW-0808">Transferase</keyword>
<dbReference type="SUPFAM" id="SSF55874">
    <property type="entry name" value="ATPase domain of HSP90 chaperone/DNA topoisomerase II/histidine kinase"/>
    <property type="match status" value="1"/>
</dbReference>
<proteinExistence type="predicted"/>
<dbReference type="SUPFAM" id="SSF47384">
    <property type="entry name" value="Homodimeric domain of signal transducing histidine kinase"/>
    <property type="match status" value="1"/>
</dbReference>
<dbReference type="CDD" id="cd00082">
    <property type="entry name" value="HisKA"/>
    <property type="match status" value="1"/>
</dbReference>
<evidence type="ECO:0000256" key="3">
    <source>
        <dbReference type="ARBA" id="ARBA00022553"/>
    </source>
</evidence>
<dbReference type="InterPro" id="IPR036890">
    <property type="entry name" value="HATPase_C_sf"/>
</dbReference>
<feature type="coiled-coil region" evidence="9">
    <location>
        <begin position="44"/>
        <end position="71"/>
    </location>
</feature>
<dbReference type="InterPro" id="IPR036097">
    <property type="entry name" value="HisK_dim/P_sf"/>
</dbReference>
<evidence type="ECO:0000256" key="7">
    <source>
        <dbReference type="ARBA" id="ARBA00022840"/>
    </source>
</evidence>
<dbReference type="EMBL" id="SMGG01000003">
    <property type="protein sequence ID" value="TCK62379.1"/>
    <property type="molecule type" value="Genomic_DNA"/>
</dbReference>
<keyword evidence="5" id="KW-0547">Nucleotide-binding</keyword>
<dbReference type="Gene3D" id="1.10.287.130">
    <property type="match status" value="1"/>
</dbReference>
<dbReference type="PROSITE" id="PS50109">
    <property type="entry name" value="HIS_KIN"/>
    <property type="match status" value="1"/>
</dbReference>
<dbReference type="OrthoDB" id="9806995at2"/>
<dbReference type="InterPro" id="IPR004358">
    <property type="entry name" value="Sig_transdc_His_kin-like_C"/>
</dbReference>
<keyword evidence="9" id="KW-0175">Coiled coil</keyword>
<keyword evidence="8" id="KW-0902">Two-component regulatory system</keyword>
<comment type="catalytic activity">
    <reaction evidence="1">
        <text>ATP + protein L-histidine = ADP + protein N-phospho-L-histidine.</text>
        <dbReference type="EC" id="2.7.13.3"/>
    </reaction>
</comment>
<dbReference type="PANTHER" id="PTHR43065:SF10">
    <property type="entry name" value="PEROXIDE STRESS-ACTIVATED HISTIDINE KINASE MAK3"/>
    <property type="match status" value="1"/>
</dbReference>
<dbReference type="InterPro" id="IPR005467">
    <property type="entry name" value="His_kinase_dom"/>
</dbReference>
<dbReference type="GO" id="GO:0000155">
    <property type="term" value="F:phosphorelay sensor kinase activity"/>
    <property type="evidence" value="ECO:0007669"/>
    <property type="project" value="InterPro"/>
</dbReference>
<dbReference type="InterPro" id="IPR003661">
    <property type="entry name" value="HisK_dim/P_dom"/>
</dbReference>
<reference evidence="11 12" key="1">
    <citation type="submission" date="2019-03" db="EMBL/GenBank/DDBJ databases">
        <title>Genomic Encyclopedia of Type Strains, Phase IV (KMG-IV): sequencing the most valuable type-strain genomes for metagenomic binning, comparative biology and taxonomic classification.</title>
        <authorList>
            <person name="Goeker M."/>
        </authorList>
    </citation>
    <scope>NUCLEOTIDE SEQUENCE [LARGE SCALE GENOMIC DNA]</scope>
    <source>
        <strain evidence="11 12">DSM 24984</strain>
    </source>
</reference>
<evidence type="ECO:0000256" key="9">
    <source>
        <dbReference type="SAM" id="Coils"/>
    </source>
</evidence>
<dbReference type="PANTHER" id="PTHR43065">
    <property type="entry name" value="SENSOR HISTIDINE KINASE"/>
    <property type="match status" value="1"/>
</dbReference>
<dbReference type="Proteomes" id="UP000294614">
    <property type="component" value="Unassembled WGS sequence"/>
</dbReference>
<dbReference type="GO" id="GO:0005524">
    <property type="term" value="F:ATP binding"/>
    <property type="evidence" value="ECO:0007669"/>
    <property type="project" value="UniProtKB-KW"/>
</dbReference>
<dbReference type="SMART" id="SM00387">
    <property type="entry name" value="HATPase_c"/>
    <property type="match status" value="1"/>
</dbReference>
<dbReference type="Gene3D" id="3.30.565.10">
    <property type="entry name" value="Histidine kinase-like ATPase, C-terminal domain"/>
    <property type="match status" value="1"/>
</dbReference>
<evidence type="ECO:0000256" key="2">
    <source>
        <dbReference type="ARBA" id="ARBA00012438"/>
    </source>
</evidence>
<keyword evidence="6" id="KW-0418">Kinase</keyword>
<accession>A0A4R1KGC4</accession>
<feature type="domain" description="Histidine kinase" evidence="10">
    <location>
        <begin position="98"/>
        <end position="342"/>
    </location>
</feature>
<gene>
    <name evidence="11" type="ORF">C8D98_0905</name>
</gene>
<evidence type="ECO:0000259" key="10">
    <source>
        <dbReference type="PROSITE" id="PS50109"/>
    </source>
</evidence>
<dbReference type="EC" id="2.7.13.3" evidence="2"/>
<name>A0A4R1KGC4_9BACT</name>
<evidence type="ECO:0000256" key="4">
    <source>
        <dbReference type="ARBA" id="ARBA00022679"/>
    </source>
</evidence>
<comment type="caution">
    <text evidence="11">The sequence shown here is derived from an EMBL/GenBank/DDBJ whole genome shotgun (WGS) entry which is preliminary data.</text>
</comment>
<organism evidence="11 12">
    <name type="scientific">Seleniivibrio woodruffii</name>
    <dbReference type="NCBI Taxonomy" id="1078050"/>
    <lineage>
        <taxon>Bacteria</taxon>
        <taxon>Pseudomonadati</taxon>
        <taxon>Deferribacterota</taxon>
        <taxon>Deferribacteres</taxon>
        <taxon>Deferribacterales</taxon>
        <taxon>Geovibrionaceae</taxon>
        <taxon>Seleniivibrio</taxon>
    </lineage>
</organism>
<dbReference type="AlphaFoldDB" id="A0A4R1KGC4"/>
<evidence type="ECO:0000256" key="6">
    <source>
        <dbReference type="ARBA" id="ARBA00022777"/>
    </source>
</evidence>
<keyword evidence="3" id="KW-0597">Phosphoprotein</keyword>
<dbReference type="RefSeq" id="WP_132872390.1">
    <property type="nucleotide sequence ID" value="NZ_SMGG01000003.1"/>
</dbReference>
<keyword evidence="7" id="KW-0067">ATP-binding</keyword>